<name>A0A4Y8KNV0_9MICO</name>
<protein>
    <submittedName>
        <fullName evidence="2">DUF427 domain-containing protein</fullName>
    </submittedName>
</protein>
<dbReference type="Pfam" id="PF04248">
    <property type="entry name" value="NTP_transf_9"/>
    <property type="match status" value="1"/>
</dbReference>
<evidence type="ECO:0000313" key="3">
    <source>
        <dbReference type="Proteomes" id="UP000298218"/>
    </source>
</evidence>
<evidence type="ECO:0000259" key="1">
    <source>
        <dbReference type="Pfam" id="PF04248"/>
    </source>
</evidence>
<accession>A0A4Y8KNV0</accession>
<dbReference type="RefSeq" id="WP_134173564.1">
    <property type="nucleotide sequence ID" value="NZ_SODI01000001.1"/>
</dbReference>
<dbReference type="Proteomes" id="UP000298218">
    <property type="component" value="Unassembled WGS sequence"/>
</dbReference>
<evidence type="ECO:0000313" key="2">
    <source>
        <dbReference type="EMBL" id="TFD75798.1"/>
    </source>
</evidence>
<dbReference type="PANTHER" id="PTHR34310">
    <property type="entry name" value="DUF427 DOMAIN PROTEIN (AFU_ORTHOLOGUE AFUA_3G02220)"/>
    <property type="match status" value="1"/>
</dbReference>
<feature type="domain" description="DUF427" evidence="1">
    <location>
        <begin position="3"/>
        <end position="88"/>
    </location>
</feature>
<dbReference type="Gene3D" id="2.170.150.40">
    <property type="entry name" value="Domain of unknown function (DUF427)"/>
    <property type="match status" value="1"/>
</dbReference>
<dbReference type="InterPro" id="IPR007361">
    <property type="entry name" value="DUF427"/>
</dbReference>
<dbReference type="OrthoDB" id="9815163at2"/>
<comment type="caution">
    <text evidence="2">The sequence shown here is derived from an EMBL/GenBank/DDBJ whole genome shotgun (WGS) entry which is preliminary data.</text>
</comment>
<keyword evidence="3" id="KW-1185">Reference proteome</keyword>
<reference evidence="2 3" key="1">
    <citation type="submission" date="2019-03" db="EMBL/GenBank/DDBJ databases">
        <title>Genomics of glacier-inhabiting Cryobacterium strains.</title>
        <authorList>
            <person name="Liu Q."/>
            <person name="Xin Y.-H."/>
        </authorList>
    </citation>
    <scope>NUCLEOTIDE SEQUENCE [LARGE SCALE GENOMIC DNA]</scope>
    <source>
        <strain evidence="2 3">CGMCC 1.4292</strain>
    </source>
</reference>
<dbReference type="PANTHER" id="PTHR34310:SF5">
    <property type="entry name" value="DUF427 DOMAIN PROTEIN (AFU_ORTHOLOGUE AFUA_3G02220)"/>
    <property type="match status" value="1"/>
</dbReference>
<proteinExistence type="predicted"/>
<sequence length="117" mass="13192">MYQAIWNDVVLAESEETIRVEGNHYFPPTSLISVHFSKASLTSQCAWKGTAQYYTLSVDGQKNANAAWYYPDPTSAAENIRNYVAFSNGVRVVAVQENGEPRVNPFVALCRRVMTRR</sequence>
<organism evidence="2 3">
    <name type="scientific">Cryobacterium psychrophilum</name>
    <dbReference type="NCBI Taxonomy" id="41988"/>
    <lineage>
        <taxon>Bacteria</taxon>
        <taxon>Bacillati</taxon>
        <taxon>Actinomycetota</taxon>
        <taxon>Actinomycetes</taxon>
        <taxon>Micrococcales</taxon>
        <taxon>Microbacteriaceae</taxon>
        <taxon>Cryobacterium</taxon>
    </lineage>
</organism>
<dbReference type="InterPro" id="IPR038694">
    <property type="entry name" value="DUF427_sf"/>
</dbReference>
<dbReference type="AlphaFoldDB" id="A0A4Y8KNV0"/>
<dbReference type="EMBL" id="SOHQ01000042">
    <property type="protein sequence ID" value="TFD75798.1"/>
    <property type="molecule type" value="Genomic_DNA"/>
</dbReference>
<gene>
    <name evidence="2" type="ORF">E3T53_15105</name>
</gene>